<dbReference type="EMBL" id="JANFNG010000001">
    <property type="protein sequence ID" value="MCQ4079390.1"/>
    <property type="molecule type" value="Genomic_DNA"/>
</dbReference>
<feature type="compositionally biased region" description="Basic residues" evidence="1">
    <location>
        <begin position="138"/>
        <end position="149"/>
    </location>
</feature>
<proteinExistence type="predicted"/>
<sequence length="247" mass="26220">MILYALLAVLLWPTGSEQSGADTFVAAQTVGATAARLLWLVLWGSLAYFAVLRANRAPQGLHDMIAQMASGQPRWLTTILNHSATVVAHRGLDASIALAVILAVVAAGIFLPAPAARAVLVLALLALSGDLAGRRSIGRHAHRPGHRPQLRTAAGTAGRRLLAPPSRATSARYGRGLTTSSPFTSRKDGNTMGPAWLTDSFAVIMLVVASTAPDAWQWRHYAVGRSNRTSTQHISQWASPWPRAGSS</sequence>
<evidence type="ECO:0000313" key="3">
    <source>
        <dbReference type="EMBL" id="MCQ4079390.1"/>
    </source>
</evidence>
<feature type="region of interest" description="Disordered" evidence="1">
    <location>
        <begin position="138"/>
        <end position="189"/>
    </location>
</feature>
<evidence type="ECO:0000256" key="2">
    <source>
        <dbReference type="SAM" id="Phobius"/>
    </source>
</evidence>
<comment type="caution">
    <text evidence="3">The sequence shown here is derived from an EMBL/GenBank/DDBJ whole genome shotgun (WGS) entry which is preliminary data.</text>
</comment>
<reference evidence="3" key="1">
    <citation type="submission" date="2022-06" db="EMBL/GenBank/DDBJ databases">
        <title>Draft genome sequence of Streptomyces sp. RB6PN25 isolated from peat swamp forest in Thailand.</title>
        <authorList>
            <person name="Duangmal K."/>
            <person name="Klaysubun C."/>
        </authorList>
    </citation>
    <scope>NUCLEOTIDE SEQUENCE</scope>
    <source>
        <strain evidence="3">RB6PN25</strain>
    </source>
</reference>
<protein>
    <submittedName>
        <fullName evidence="3">Uncharacterized protein</fullName>
    </submittedName>
</protein>
<accession>A0ABT1PR10</accession>
<feature type="transmembrane region" description="Helical" evidence="2">
    <location>
        <begin position="37"/>
        <end position="54"/>
    </location>
</feature>
<organism evidence="3 4">
    <name type="scientific">Streptomyces humicola</name>
    <dbReference type="NCBI Taxonomy" id="2953240"/>
    <lineage>
        <taxon>Bacteria</taxon>
        <taxon>Bacillati</taxon>
        <taxon>Actinomycetota</taxon>
        <taxon>Actinomycetes</taxon>
        <taxon>Kitasatosporales</taxon>
        <taxon>Streptomycetaceae</taxon>
        <taxon>Streptomyces</taxon>
    </lineage>
</organism>
<feature type="transmembrane region" description="Helical" evidence="2">
    <location>
        <begin position="91"/>
        <end position="110"/>
    </location>
</feature>
<name>A0ABT1PR10_9ACTN</name>
<gene>
    <name evidence="3" type="ORF">NGB36_01900</name>
</gene>
<evidence type="ECO:0000313" key="4">
    <source>
        <dbReference type="Proteomes" id="UP001057702"/>
    </source>
</evidence>
<dbReference type="RefSeq" id="WP_255918235.1">
    <property type="nucleotide sequence ID" value="NZ_JANFNG010000001.1"/>
</dbReference>
<keyword evidence="2" id="KW-0812">Transmembrane</keyword>
<keyword evidence="2" id="KW-1133">Transmembrane helix</keyword>
<dbReference type="Proteomes" id="UP001057702">
    <property type="component" value="Unassembled WGS sequence"/>
</dbReference>
<evidence type="ECO:0000256" key="1">
    <source>
        <dbReference type="SAM" id="MobiDB-lite"/>
    </source>
</evidence>
<keyword evidence="2" id="KW-0472">Membrane</keyword>
<keyword evidence="4" id="KW-1185">Reference proteome</keyword>